<dbReference type="InterPro" id="IPR020846">
    <property type="entry name" value="MFS_dom"/>
</dbReference>
<dbReference type="RefSeq" id="XP_016761964.1">
    <property type="nucleotide sequence ID" value="XM_016901783.1"/>
</dbReference>
<evidence type="ECO:0000256" key="3">
    <source>
        <dbReference type="ARBA" id="ARBA00022989"/>
    </source>
</evidence>
<proteinExistence type="predicted"/>
<gene>
    <name evidence="7" type="ORF">SEPMUDRAFT_12258</name>
</gene>
<dbReference type="GO" id="GO:0016020">
    <property type="term" value="C:membrane"/>
    <property type="evidence" value="ECO:0007669"/>
    <property type="project" value="UniProtKB-SubCell"/>
</dbReference>
<keyword evidence="4 5" id="KW-0472">Membrane</keyword>
<keyword evidence="3 5" id="KW-1133">Transmembrane helix</keyword>
<reference evidence="7 8" key="1">
    <citation type="journal article" date="2012" name="PLoS Pathog.">
        <title>Diverse lifestyles and strategies of plant pathogenesis encoded in the genomes of eighteen Dothideomycetes fungi.</title>
        <authorList>
            <person name="Ohm R.A."/>
            <person name="Feau N."/>
            <person name="Henrissat B."/>
            <person name="Schoch C.L."/>
            <person name="Horwitz B.A."/>
            <person name="Barry K.W."/>
            <person name="Condon B.J."/>
            <person name="Copeland A.C."/>
            <person name="Dhillon B."/>
            <person name="Glaser F."/>
            <person name="Hesse C.N."/>
            <person name="Kosti I."/>
            <person name="LaButti K."/>
            <person name="Lindquist E.A."/>
            <person name="Lucas S."/>
            <person name="Salamov A.A."/>
            <person name="Bradshaw R.E."/>
            <person name="Ciuffetti L."/>
            <person name="Hamelin R.C."/>
            <person name="Kema G.H.J."/>
            <person name="Lawrence C."/>
            <person name="Scott J.A."/>
            <person name="Spatafora J.W."/>
            <person name="Turgeon B.G."/>
            <person name="de Wit P.J.G.M."/>
            <person name="Zhong S."/>
            <person name="Goodwin S.B."/>
            <person name="Grigoriev I.V."/>
        </authorList>
    </citation>
    <scope>NUCLEOTIDE SEQUENCE [LARGE SCALE GENOMIC DNA]</scope>
    <source>
        <strain evidence="7 8">SO2202</strain>
    </source>
</reference>
<feature type="domain" description="Major facilitator superfamily (MFS) profile" evidence="6">
    <location>
        <begin position="22"/>
        <end position="320"/>
    </location>
</feature>
<evidence type="ECO:0000256" key="5">
    <source>
        <dbReference type="SAM" id="Phobius"/>
    </source>
</evidence>
<evidence type="ECO:0000313" key="8">
    <source>
        <dbReference type="Proteomes" id="UP000016931"/>
    </source>
</evidence>
<dbReference type="Gene3D" id="1.20.1250.20">
    <property type="entry name" value="MFS general substrate transporter like domains"/>
    <property type="match status" value="1"/>
</dbReference>
<feature type="non-terminal residue" evidence="7">
    <location>
        <position position="1"/>
    </location>
</feature>
<sequence length="320" mass="35976">VTWDQDDPENPHNWPAHRRWTSTVLIAMYAFIAPMASTMVAPALDTLKDEFDVESTVEEFLIMSIFLLAFAIGPFLWGPMSEVFGRVRVIQIANTIFLIFNTVCGFAKTKQQMMAFRFLAGIGGSAPQAIGGGILSDCFRAGERGLATAIYSLMPFLSPAIAPIMGGYMTQYISWRWVFWTTSIFDAVVQIACIILLRETHHPTVLANKVKALKKSTGNQDLHTKWQGPEHTMKKRLMKSCVRPWIMLTTQPALQAMALFRGYQYGLMYLVFATFPMVFEDAYDQDTGRASLNYLSLGIGFVIGLQISGTMQDKIYTWCK</sequence>
<feature type="transmembrane region" description="Helical" evidence="5">
    <location>
        <begin position="145"/>
        <end position="165"/>
    </location>
</feature>
<keyword evidence="8" id="KW-1185">Reference proteome</keyword>
<dbReference type="OrthoDB" id="6770063at2759"/>
<dbReference type="PANTHER" id="PTHR23502">
    <property type="entry name" value="MAJOR FACILITATOR SUPERFAMILY"/>
    <property type="match status" value="1"/>
</dbReference>
<feature type="transmembrane region" description="Helical" evidence="5">
    <location>
        <begin position="56"/>
        <end position="77"/>
    </location>
</feature>
<accession>M3CJ72</accession>
<feature type="transmembrane region" description="Helical" evidence="5">
    <location>
        <begin position="262"/>
        <end position="279"/>
    </location>
</feature>
<dbReference type="Proteomes" id="UP000016931">
    <property type="component" value="Unassembled WGS sequence"/>
</dbReference>
<dbReference type="eggNOG" id="KOG0255">
    <property type="taxonomic scope" value="Eukaryota"/>
</dbReference>
<evidence type="ECO:0000256" key="1">
    <source>
        <dbReference type="ARBA" id="ARBA00004141"/>
    </source>
</evidence>
<evidence type="ECO:0000313" key="7">
    <source>
        <dbReference type="EMBL" id="EMF13843.1"/>
    </source>
</evidence>
<dbReference type="STRING" id="692275.M3CJ72"/>
<evidence type="ECO:0000256" key="2">
    <source>
        <dbReference type="ARBA" id="ARBA00022692"/>
    </source>
</evidence>
<dbReference type="EMBL" id="KB456263">
    <property type="protein sequence ID" value="EMF13843.1"/>
    <property type="molecule type" value="Genomic_DNA"/>
</dbReference>
<dbReference type="HOGENOM" id="CLU_008455_1_1_1"/>
<evidence type="ECO:0000256" key="4">
    <source>
        <dbReference type="ARBA" id="ARBA00023136"/>
    </source>
</evidence>
<evidence type="ECO:0000259" key="6">
    <source>
        <dbReference type="PROSITE" id="PS50850"/>
    </source>
</evidence>
<comment type="subcellular location">
    <subcellularLocation>
        <location evidence="1">Membrane</location>
        <topology evidence="1">Multi-pass membrane protein</topology>
    </subcellularLocation>
</comment>
<feature type="non-terminal residue" evidence="7">
    <location>
        <position position="320"/>
    </location>
</feature>
<feature type="transmembrane region" description="Helical" evidence="5">
    <location>
        <begin position="89"/>
        <end position="107"/>
    </location>
</feature>
<dbReference type="PANTHER" id="PTHR23502:SF60">
    <property type="entry name" value="MAJOR FACILITATOR SUPERFAMILY (MFS) PROFILE DOMAIN-CONTAINING PROTEIN-RELATED"/>
    <property type="match status" value="1"/>
</dbReference>
<dbReference type="OMA" id="WITERTT"/>
<keyword evidence="2 5" id="KW-0812">Transmembrane</keyword>
<protein>
    <submittedName>
        <fullName evidence="7">MFS general substrate transporter</fullName>
    </submittedName>
</protein>
<dbReference type="Pfam" id="PF07690">
    <property type="entry name" value="MFS_1"/>
    <property type="match status" value="1"/>
</dbReference>
<organism evidence="7 8">
    <name type="scientific">Sphaerulina musiva (strain SO2202)</name>
    <name type="common">Poplar stem canker fungus</name>
    <name type="synonym">Septoria musiva</name>
    <dbReference type="NCBI Taxonomy" id="692275"/>
    <lineage>
        <taxon>Eukaryota</taxon>
        <taxon>Fungi</taxon>
        <taxon>Dikarya</taxon>
        <taxon>Ascomycota</taxon>
        <taxon>Pezizomycotina</taxon>
        <taxon>Dothideomycetes</taxon>
        <taxon>Dothideomycetidae</taxon>
        <taxon>Mycosphaerellales</taxon>
        <taxon>Mycosphaerellaceae</taxon>
        <taxon>Sphaerulina</taxon>
    </lineage>
</organism>
<dbReference type="PROSITE" id="PS50850">
    <property type="entry name" value="MFS"/>
    <property type="match status" value="1"/>
</dbReference>
<dbReference type="InterPro" id="IPR036259">
    <property type="entry name" value="MFS_trans_sf"/>
</dbReference>
<dbReference type="SUPFAM" id="SSF103473">
    <property type="entry name" value="MFS general substrate transporter"/>
    <property type="match status" value="1"/>
</dbReference>
<feature type="transmembrane region" description="Helical" evidence="5">
    <location>
        <begin position="291"/>
        <end position="311"/>
    </location>
</feature>
<dbReference type="AlphaFoldDB" id="M3CJ72"/>
<feature type="transmembrane region" description="Helical" evidence="5">
    <location>
        <begin position="20"/>
        <end position="44"/>
    </location>
</feature>
<feature type="transmembrane region" description="Helical" evidence="5">
    <location>
        <begin position="177"/>
        <end position="197"/>
    </location>
</feature>
<name>M3CJ72_SPHMS</name>
<dbReference type="InterPro" id="IPR011701">
    <property type="entry name" value="MFS"/>
</dbReference>
<dbReference type="GO" id="GO:0022857">
    <property type="term" value="F:transmembrane transporter activity"/>
    <property type="evidence" value="ECO:0007669"/>
    <property type="project" value="InterPro"/>
</dbReference>
<dbReference type="GeneID" id="27898920"/>